<dbReference type="SMART" id="SM00342">
    <property type="entry name" value="HTH_ARAC"/>
    <property type="match status" value="1"/>
</dbReference>
<proteinExistence type="predicted"/>
<dbReference type="Gene3D" id="1.10.10.60">
    <property type="entry name" value="Homeodomain-like"/>
    <property type="match status" value="1"/>
</dbReference>
<keyword evidence="6" id="KW-1185">Reference proteome</keyword>
<gene>
    <name evidence="5" type="ORF">D3230_15010</name>
</gene>
<evidence type="ECO:0000256" key="2">
    <source>
        <dbReference type="ARBA" id="ARBA00023125"/>
    </source>
</evidence>
<organism evidence="5 6">
    <name type="scientific">Leucobacter chromiireducens subsp. solipictus</name>
    <dbReference type="NCBI Taxonomy" id="398235"/>
    <lineage>
        <taxon>Bacteria</taxon>
        <taxon>Bacillati</taxon>
        <taxon>Actinomycetota</taxon>
        <taxon>Actinomycetes</taxon>
        <taxon>Micrococcales</taxon>
        <taxon>Microbacteriaceae</taxon>
        <taxon>Leucobacter</taxon>
    </lineage>
</organism>
<dbReference type="PANTHER" id="PTHR46796">
    <property type="entry name" value="HTH-TYPE TRANSCRIPTIONAL ACTIVATOR RHAS-RELATED"/>
    <property type="match status" value="1"/>
</dbReference>
<name>A0ABS1SJ87_9MICO</name>
<reference evidence="5 6" key="1">
    <citation type="submission" date="2018-09" db="EMBL/GenBank/DDBJ databases">
        <title>Comparative genomics of Leucobacter spp.</title>
        <authorList>
            <person name="Reis A.C."/>
            <person name="Kolvenbach B.A."/>
            <person name="Corvini P.F.X."/>
            <person name="Nunes O.C."/>
        </authorList>
    </citation>
    <scope>NUCLEOTIDE SEQUENCE [LARGE SCALE GENOMIC DNA]</scope>
    <source>
        <strain evidence="5 6">TAN 31504</strain>
    </source>
</reference>
<keyword evidence="2" id="KW-0238">DNA-binding</keyword>
<sequence>MLAEYPVARTTSPGALRDAVDGLTGYGHTVVGKAPAAGTGALHGTVNGVRIGGLSLVFVAYATRVSVLAPPTRDQVVLVVPLGPMWVEVAGRAQRMVEPFVLSASADTLMRPDPRAGALVGAVAHSEVAGLFREAFGGDREYTVNLAQDRAIPVHAAPALRRGWQDFAAHPAPDPAAVLDRLLIGLAPYTRGTEAGPGGPPAYLIHAVRHLRRHLAEPLSLAELGGIVGIGSRQLQLAFQAHLGRTAQEVVRDARLDRAWTLLRAGSGTDARRVADVAAEVGIPHSGRFSQYFFARYGVHPSALRT</sequence>
<evidence type="ECO:0000313" key="5">
    <source>
        <dbReference type="EMBL" id="MBL3680590.1"/>
    </source>
</evidence>
<dbReference type="PANTHER" id="PTHR46796:SF12">
    <property type="entry name" value="HTH-TYPE DNA-BINDING TRANSCRIPTIONAL ACTIVATOR EUTR"/>
    <property type="match status" value="1"/>
</dbReference>
<dbReference type="Proteomes" id="UP001645859">
    <property type="component" value="Unassembled WGS sequence"/>
</dbReference>
<evidence type="ECO:0000313" key="6">
    <source>
        <dbReference type="Proteomes" id="UP001645859"/>
    </source>
</evidence>
<dbReference type="InterPro" id="IPR050204">
    <property type="entry name" value="AraC_XylS_family_regulators"/>
</dbReference>
<dbReference type="PROSITE" id="PS01124">
    <property type="entry name" value="HTH_ARAC_FAMILY_2"/>
    <property type="match status" value="1"/>
</dbReference>
<keyword evidence="3" id="KW-0804">Transcription</keyword>
<comment type="caution">
    <text evidence="5">The sequence shown here is derived from an EMBL/GenBank/DDBJ whole genome shotgun (WGS) entry which is preliminary data.</text>
</comment>
<protein>
    <submittedName>
        <fullName evidence="5">AraC family transcriptional regulator</fullName>
    </submittedName>
</protein>
<feature type="domain" description="HTH araC/xylS-type" evidence="4">
    <location>
        <begin position="205"/>
        <end position="306"/>
    </location>
</feature>
<accession>A0ABS1SJ87</accession>
<evidence type="ECO:0000259" key="4">
    <source>
        <dbReference type="PROSITE" id="PS01124"/>
    </source>
</evidence>
<dbReference type="InterPro" id="IPR018060">
    <property type="entry name" value="HTH_AraC"/>
</dbReference>
<evidence type="ECO:0000256" key="1">
    <source>
        <dbReference type="ARBA" id="ARBA00023015"/>
    </source>
</evidence>
<dbReference type="EMBL" id="QYAC01000009">
    <property type="protein sequence ID" value="MBL3680590.1"/>
    <property type="molecule type" value="Genomic_DNA"/>
</dbReference>
<dbReference type="Pfam" id="PF12833">
    <property type="entry name" value="HTH_18"/>
    <property type="match status" value="1"/>
</dbReference>
<evidence type="ECO:0000256" key="3">
    <source>
        <dbReference type="ARBA" id="ARBA00023163"/>
    </source>
</evidence>
<keyword evidence="1" id="KW-0805">Transcription regulation</keyword>